<accession>A0A0K2UMB5</accession>
<sequence length="41" mass="4836">MTSPNIHFFKMEMKCSEMNFVGNEFTRKVIIRKDKTGNVII</sequence>
<evidence type="ECO:0000313" key="1">
    <source>
        <dbReference type="EMBL" id="CDW39404.1"/>
    </source>
</evidence>
<name>A0A0K2UMB5_LEPSM</name>
<organism evidence="1">
    <name type="scientific">Lepeophtheirus salmonis</name>
    <name type="common">Salmon louse</name>
    <name type="synonym">Caligus salmonis</name>
    <dbReference type="NCBI Taxonomy" id="72036"/>
    <lineage>
        <taxon>Eukaryota</taxon>
        <taxon>Metazoa</taxon>
        <taxon>Ecdysozoa</taxon>
        <taxon>Arthropoda</taxon>
        <taxon>Crustacea</taxon>
        <taxon>Multicrustacea</taxon>
        <taxon>Hexanauplia</taxon>
        <taxon>Copepoda</taxon>
        <taxon>Siphonostomatoida</taxon>
        <taxon>Caligidae</taxon>
        <taxon>Lepeophtheirus</taxon>
    </lineage>
</organism>
<dbReference type="AlphaFoldDB" id="A0A0K2UMB5"/>
<dbReference type="EMBL" id="HACA01022043">
    <property type="protein sequence ID" value="CDW39404.1"/>
    <property type="molecule type" value="Transcribed_RNA"/>
</dbReference>
<protein>
    <submittedName>
        <fullName evidence="1">Uncharacterized protein</fullName>
    </submittedName>
</protein>
<proteinExistence type="predicted"/>
<reference evidence="1" key="1">
    <citation type="submission" date="2014-05" db="EMBL/GenBank/DDBJ databases">
        <authorList>
            <person name="Chronopoulou M."/>
        </authorList>
    </citation>
    <scope>NUCLEOTIDE SEQUENCE</scope>
    <source>
        <tissue evidence="1">Whole organism</tissue>
    </source>
</reference>